<evidence type="ECO:0000256" key="8">
    <source>
        <dbReference type="ARBA" id="ARBA00022777"/>
    </source>
</evidence>
<evidence type="ECO:0000256" key="11">
    <source>
        <dbReference type="ARBA" id="ARBA00023136"/>
    </source>
</evidence>
<dbReference type="EMBL" id="AAXW01000010">
    <property type="protein sequence ID" value="EAZ91946.1"/>
    <property type="molecule type" value="Genomic_DNA"/>
</dbReference>
<evidence type="ECO:0000256" key="6">
    <source>
        <dbReference type="ARBA" id="ARBA00022679"/>
    </source>
</evidence>
<gene>
    <name evidence="14" type="ORF">CY0110_29764</name>
</gene>
<dbReference type="PANTHER" id="PTHR45528:SF1">
    <property type="entry name" value="SENSOR HISTIDINE KINASE CPXA"/>
    <property type="match status" value="1"/>
</dbReference>
<keyword evidence="7" id="KW-0547">Nucleotide-binding</keyword>
<keyword evidence="5" id="KW-0597">Phosphoprotein</keyword>
<feature type="transmembrane region" description="Helical" evidence="12">
    <location>
        <begin position="195"/>
        <end position="217"/>
    </location>
</feature>
<dbReference type="RefSeq" id="WP_008275018.1">
    <property type="nucleotide sequence ID" value="NZ_AAXW01000010.1"/>
</dbReference>
<keyword evidence="11 12" id="KW-0472">Membrane</keyword>
<name>A3INP8_9CHRO</name>
<sequence>MIQKFLIHQIESKNKIIKQKGLFWQARSQILLWYVSLMLVFTGFSIPIIYLIVFYQVDSRVEENLKEEIKSFERFKEIHLNEAQEDTNSEQIKEKLDEFLDGVIPEDDNSLITIVDQNIYRSVPQRLPKDIKNESALITRFLSFEQNSLIKPKQYWGEVDKFKYAIKPIIIDQKVKGLFVAIHSRTGERAEAFDILIIFIAVLVTGLIIAFIFAWLASDKILRPLRSLAKTANVIDEFDLKKRIDVTGYGEIYDLTNTFNQMMNRLEFAFER</sequence>
<keyword evidence="15" id="KW-1185">Reference proteome</keyword>
<evidence type="ECO:0000256" key="7">
    <source>
        <dbReference type="ARBA" id="ARBA00022741"/>
    </source>
</evidence>
<comment type="catalytic activity">
    <reaction evidence="1">
        <text>ATP + protein L-histidine = ADP + protein N-phospho-L-histidine.</text>
        <dbReference type="EC" id="2.7.13.3"/>
    </reaction>
</comment>
<dbReference type="InterPro" id="IPR050398">
    <property type="entry name" value="HssS/ArlS-like"/>
</dbReference>
<comment type="caution">
    <text evidence="14">The sequence shown here is derived from an EMBL/GenBank/DDBJ whole genome shotgun (WGS) entry which is preliminary data.</text>
</comment>
<reference evidence="14 15" key="1">
    <citation type="submission" date="2007-03" db="EMBL/GenBank/DDBJ databases">
        <authorList>
            <person name="Stal L."/>
            <person name="Ferriera S."/>
            <person name="Johnson J."/>
            <person name="Kravitz S."/>
            <person name="Beeson K."/>
            <person name="Sutton G."/>
            <person name="Rogers Y.-H."/>
            <person name="Friedman R."/>
            <person name="Frazier M."/>
            <person name="Venter J.C."/>
        </authorList>
    </citation>
    <scope>NUCLEOTIDE SEQUENCE [LARGE SCALE GENOMIC DNA]</scope>
    <source>
        <strain evidence="14 15">CCY0110</strain>
    </source>
</reference>
<evidence type="ECO:0000259" key="13">
    <source>
        <dbReference type="PROSITE" id="PS50885"/>
    </source>
</evidence>
<evidence type="ECO:0000256" key="12">
    <source>
        <dbReference type="SAM" id="Phobius"/>
    </source>
</evidence>
<dbReference type="Gene3D" id="6.10.340.10">
    <property type="match status" value="1"/>
</dbReference>
<keyword evidence="12" id="KW-1133">Transmembrane helix</keyword>
<dbReference type="OrthoDB" id="9763461at2"/>
<keyword evidence="12" id="KW-0812">Transmembrane</keyword>
<evidence type="ECO:0000256" key="4">
    <source>
        <dbReference type="ARBA" id="ARBA00022475"/>
    </source>
</evidence>
<protein>
    <recommendedName>
        <fullName evidence="3">histidine kinase</fullName>
        <ecNumber evidence="3">2.7.13.3</ecNumber>
    </recommendedName>
</protein>
<dbReference type="PROSITE" id="PS50885">
    <property type="entry name" value="HAMP"/>
    <property type="match status" value="1"/>
</dbReference>
<accession>A3INP8</accession>
<evidence type="ECO:0000256" key="5">
    <source>
        <dbReference type="ARBA" id="ARBA00022553"/>
    </source>
</evidence>
<evidence type="ECO:0000256" key="2">
    <source>
        <dbReference type="ARBA" id="ARBA00004651"/>
    </source>
</evidence>
<dbReference type="SMART" id="SM00304">
    <property type="entry name" value="HAMP"/>
    <property type="match status" value="1"/>
</dbReference>
<dbReference type="Pfam" id="PF00672">
    <property type="entry name" value="HAMP"/>
    <property type="match status" value="1"/>
</dbReference>
<evidence type="ECO:0000256" key="1">
    <source>
        <dbReference type="ARBA" id="ARBA00000085"/>
    </source>
</evidence>
<feature type="transmembrane region" description="Helical" evidence="12">
    <location>
        <begin position="30"/>
        <end position="55"/>
    </location>
</feature>
<evidence type="ECO:0000256" key="9">
    <source>
        <dbReference type="ARBA" id="ARBA00022840"/>
    </source>
</evidence>
<keyword evidence="10" id="KW-0902">Two-component regulatory system</keyword>
<dbReference type="InterPro" id="IPR003660">
    <property type="entry name" value="HAMP_dom"/>
</dbReference>
<evidence type="ECO:0000313" key="14">
    <source>
        <dbReference type="EMBL" id="EAZ91946.1"/>
    </source>
</evidence>
<dbReference type="eggNOG" id="COG2770">
    <property type="taxonomic scope" value="Bacteria"/>
</dbReference>
<feature type="domain" description="HAMP" evidence="13">
    <location>
        <begin position="219"/>
        <end position="271"/>
    </location>
</feature>
<dbReference type="PANTHER" id="PTHR45528">
    <property type="entry name" value="SENSOR HISTIDINE KINASE CPXA"/>
    <property type="match status" value="1"/>
</dbReference>
<comment type="subcellular location">
    <subcellularLocation>
        <location evidence="2">Cell membrane</location>
        <topology evidence="2">Multi-pass membrane protein</topology>
    </subcellularLocation>
</comment>
<dbReference type="CDD" id="cd06225">
    <property type="entry name" value="HAMP"/>
    <property type="match status" value="1"/>
</dbReference>
<keyword evidence="6" id="KW-0808">Transferase</keyword>
<keyword evidence="4" id="KW-1003">Cell membrane</keyword>
<dbReference type="GO" id="GO:0000155">
    <property type="term" value="F:phosphorelay sensor kinase activity"/>
    <property type="evidence" value="ECO:0007669"/>
    <property type="project" value="TreeGrafter"/>
</dbReference>
<dbReference type="SUPFAM" id="SSF158472">
    <property type="entry name" value="HAMP domain-like"/>
    <property type="match status" value="1"/>
</dbReference>
<keyword evidence="8 14" id="KW-0418">Kinase</keyword>
<organism evidence="14 15">
    <name type="scientific">Crocosphaera chwakensis CCY0110</name>
    <dbReference type="NCBI Taxonomy" id="391612"/>
    <lineage>
        <taxon>Bacteria</taxon>
        <taxon>Bacillati</taxon>
        <taxon>Cyanobacteriota</taxon>
        <taxon>Cyanophyceae</taxon>
        <taxon>Oscillatoriophycideae</taxon>
        <taxon>Chroococcales</taxon>
        <taxon>Aphanothecaceae</taxon>
        <taxon>Crocosphaera</taxon>
        <taxon>Crocosphaera chwakensis</taxon>
    </lineage>
</organism>
<keyword evidence="9" id="KW-0067">ATP-binding</keyword>
<evidence type="ECO:0000256" key="10">
    <source>
        <dbReference type="ARBA" id="ARBA00023012"/>
    </source>
</evidence>
<evidence type="ECO:0000256" key="3">
    <source>
        <dbReference type="ARBA" id="ARBA00012438"/>
    </source>
</evidence>
<dbReference type="GO" id="GO:0005886">
    <property type="term" value="C:plasma membrane"/>
    <property type="evidence" value="ECO:0007669"/>
    <property type="project" value="UniProtKB-SubCell"/>
</dbReference>
<proteinExistence type="predicted"/>
<dbReference type="Proteomes" id="UP000003781">
    <property type="component" value="Unassembled WGS sequence"/>
</dbReference>
<dbReference type="EC" id="2.7.13.3" evidence="3"/>
<dbReference type="AlphaFoldDB" id="A3INP8"/>
<evidence type="ECO:0000313" key="15">
    <source>
        <dbReference type="Proteomes" id="UP000003781"/>
    </source>
</evidence>
<dbReference type="GO" id="GO:0005524">
    <property type="term" value="F:ATP binding"/>
    <property type="evidence" value="ECO:0007669"/>
    <property type="project" value="UniProtKB-KW"/>
</dbReference>